<feature type="region of interest" description="Disordered" evidence="4">
    <location>
        <begin position="126"/>
        <end position="155"/>
    </location>
</feature>
<dbReference type="AlphaFoldDB" id="A0A8J5HGZ6"/>
<dbReference type="Pfam" id="PF00011">
    <property type="entry name" value="HSP20"/>
    <property type="match status" value="1"/>
</dbReference>
<comment type="caution">
    <text evidence="7">The sequence shown here is derived from an EMBL/GenBank/DDBJ whole genome shotgun (WGS) entry which is preliminary data.</text>
</comment>
<evidence type="ECO:0000256" key="3">
    <source>
        <dbReference type="RuleBase" id="RU003616"/>
    </source>
</evidence>
<feature type="compositionally biased region" description="Basic residues" evidence="4">
    <location>
        <begin position="145"/>
        <end position="154"/>
    </location>
</feature>
<dbReference type="PROSITE" id="PS01031">
    <property type="entry name" value="SHSP"/>
    <property type="match status" value="1"/>
</dbReference>
<dbReference type="OrthoDB" id="1431247at2759"/>
<keyword evidence="8" id="KW-1185">Reference proteome</keyword>
<gene>
    <name evidence="7" type="ORF">ZIOFF_026730</name>
    <name evidence="6" type="ORF">ZIOFF_029657</name>
</gene>
<feature type="domain" description="SHSP" evidence="5">
    <location>
        <begin position="20"/>
        <end position="142"/>
    </location>
</feature>
<dbReference type="InterPro" id="IPR031107">
    <property type="entry name" value="Small_HSP"/>
</dbReference>
<evidence type="ECO:0000313" key="7">
    <source>
        <dbReference type="EMBL" id="KAG6516275.1"/>
    </source>
</evidence>
<evidence type="ECO:0000256" key="2">
    <source>
        <dbReference type="PROSITE-ProRule" id="PRU00285"/>
    </source>
</evidence>
<dbReference type="Proteomes" id="UP000734854">
    <property type="component" value="Unassembled WGS sequence"/>
</dbReference>
<organism evidence="7 8">
    <name type="scientific">Zingiber officinale</name>
    <name type="common">Ginger</name>
    <name type="synonym">Amomum zingiber</name>
    <dbReference type="NCBI Taxonomy" id="94328"/>
    <lineage>
        <taxon>Eukaryota</taxon>
        <taxon>Viridiplantae</taxon>
        <taxon>Streptophyta</taxon>
        <taxon>Embryophyta</taxon>
        <taxon>Tracheophyta</taxon>
        <taxon>Spermatophyta</taxon>
        <taxon>Magnoliopsida</taxon>
        <taxon>Liliopsida</taxon>
        <taxon>Zingiberales</taxon>
        <taxon>Zingiberaceae</taxon>
        <taxon>Zingiber</taxon>
    </lineage>
</organism>
<dbReference type="PANTHER" id="PTHR11527">
    <property type="entry name" value="HEAT-SHOCK PROTEIN 20 FAMILY MEMBER"/>
    <property type="match status" value="1"/>
</dbReference>
<comment type="similarity">
    <text evidence="2 3">Belongs to the small heat shock protein (HSP20) family.</text>
</comment>
<dbReference type="InterPro" id="IPR002068">
    <property type="entry name" value="A-crystallin/Hsp20_dom"/>
</dbReference>
<keyword evidence="1" id="KW-0346">Stress response</keyword>
<protein>
    <recommendedName>
        <fullName evidence="5">SHSP domain-containing protein</fullName>
    </recommendedName>
</protein>
<evidence type="ECO:0000313" key="8">
    <source>
        <dbReference type="Proteomes" id="UP000734854"/>
    </source>
</evidence>
<evidence type="ECO:0000256" key="1">
    <source>
        <dbReference type="ARBA" id="ARBA00023016"/>
    </source>
</evidence>
<dbReference type="EMBL" id="JACMSC010000008">
    <property type="protein sequence ID" value="KAG6511584.1"/>
    <property type="molecule type" value="Genomic_DNA"/>
</dbReference>
<evidence type="ECO:0000313" key="6">
    <source>
        <dbReference type="EMBL" id="KAG6511584.1"/>
    </source>
</evidence>
<reference evidence="7 8" key="1">
    <citation type="submission" date="2020-08" db="EMBL/GenBank/DDBJ databases">
        <title>Plant Genome Project.</title>
        <authorList>
            <person name="Zhang R.-G."/>
        </authorList>
    </citation>
    <scope>NUCLEOTIDE SEQUENCE [LARGE SCALE GENOMIC DNA]</scope>
    <source>
        <tissue evidence="7">Rhizome</tissue>
    </source>
</reference>
<dbReference type="EMBL" id="JACMSC010000007">
    <property type="protein sequence ID" value="KAG6516275.1"/>
    <property type="molecule type" value="Genomic_DNA"/>
</dbReference>
<evidence type="ECO:0000256" key="4">
    <source>
        <dbReference type="SAM" id="MobiDB-lite"/>
    </source>
</evidence>
<sequence length="167" mass="19055">MSLLQNMLLDPYGSIFHQFNDSGDDRIPMDWKETAAAHVLKADLPGFKKEDVKVEVEDGGVISITAKRSRDKKDDEGEEECTWHCSERRSSDGHLRRRRFRLPEDAKAEKVKASMENGVLTLVVPKEDANKPQVRSVEIEGGDGKKKRSEKGKKNKDEIVCCTFWHR</sequence>
<name>A0A8J5HGZ6_ZINOF</name>
<accession>A0A8J5HGZ6</accession>
<proteinExistence type="inferred from homology"/>
<evidence type="ECO:0000259" key="5">
    <source>
        <dbReference type="PROSITE" id="PS01031"/>
    </source>
</evidence>